<dbReference type="RefSeq" id="WP_311428459.1">
    <property type="nucleotide sequence ID" value="NZ_JAVRIA010000030.1"/>
</dbReference>
<feature type="non-terminal residue" evidence="1">
    <location>
        <position position="96"/>
    </location>
</feature>
<evidence type="ECO:0000313" key="2">
    <source>
        <dbReference type="Proteomes" id="UP001259492"/>
    </source>
</evidence>
<proteinExistence type="predicted"/>
<gene>
    <name evidence="1" type="ORF">RM697_13705</name>
</gene>
<sequence length="96" mass="10610">DAGFDLEEGDYLDLDNLFTVAGIDLGLNPNLYIPVCYTDNCTAVEDLKYKVIFAGQVEGDSCEMLLELRFVAEDLCGNLSDDVFTCQFIIKDNTAP</sequence>
<comment type="caution">
    <text evidence="1">The sequence shown here is derived from an EMBL/GenBank/DDBJ whole genome shotgun (WGS) entry which is preliminary data.</text>
</comment>
<name>A0ABU2YNG7_9FLAO</name>
<protein>
    <submittedName>
        <fullName evidence="1">Uncharacterized protein</fullName>
    </submittedName>
</protein>
<keyword evidence="2" id="KW-1185">Reference proteome</keyword>
<accession>A0ABU2YNG7</accession>
<reference evidence="1 2" key="1">
    <citation type="submission" date="2023-09" db="EMBL/GenBank/DDBJ databases">
        <authorList>
            <person name="Rey-Velasco X."/>
        </authorList>
    </citation>
    <scope>NUCLEOTIDE SEQUENCE [LARGE SCALE GENOMIC DNA]</scope>
    <source>
        <strain evidence="1 2">W332</strain>
    </source>
</reference>
<organism evidence="1 2">
    <name type="scientific">Microcosmobacter mediterraneus</name>
    <dbReference type="NCBI Taxonomy" id="3075607"/>
    <lineage>
        <taxon>Bacteria</taxon>
        <taxon>Pseudomonadati</taxon>
        <taxon>Bacteroidota</taxon>
        <taxon>Flavobacteriia</taxon>
        <taxon>Flavobacteriales</taxon>
        <taxon>Flavobacteriaceae</taxon>
        <taxon>Microcosmobacter</taxon>
    </lineage>
</organism>
<feature type="non-terminal residue" evidence="1">
    <location>
        <position position="1"/>
    </location>
</feature>
<dbReference type="EMBL" id="JAVRIA010000030">
    <property type="protein sequence ID" value="MDT0559704.1"/>
    <property type="molecule type" value="Genomic_DNA"/>
</dbReference>
<dbReference type="Proteomes" id="UP001259492">
    <property type="component" value="Unassembled WGS sequence"/>
</dbReference>
<evidence type="ECO:0000313" key="1">
    <source>
        <dbReference type="EMBL" id="MDT0559704.1"/>
    </source>
</evidence>